<name>A0AC35TWI0_9BILA</name>
<accession>A0AC35TWI0</accession>
<sequence>MAFLDSYPSATDTMLPDIEKPIPKAAKLIYTAKDVPKWNIALLLGFQQMMVGITGLLVMPYLVTSLICAGADATLIRVQLMSATLITAGVATLIQTTFGLRLCVYQGTAFVFLPPLIAFSQLDDFKCTAGPNDHVEPAIYLEKLRLVSGSLMAASLVMIICGLSGAIGKVSRYIGPVTITPLLVLLVLRAAPVGLEKAELHYVSIIQFITLAIIILFLHECEVPIPMISERKLVFVRYRLFGNFPYLIAIFVCWGFCGLLTITNIEPVEGEARVDKNASLITLQTAPWIQLPYPGQFGSPLFHPGLFAGFFTSCVICMIESIGSYKIVAVISQESPPNSSIISRAIIMEGLGCFFAGWMGVGVGVTTYCENVAVVQATNIASRITVQIAGLILISLGVFTKFAAILSGIPEALIGGLFIMSFSMILGVAFANLKGICLKNSRNVTIIGVAVLLGTIIPSYFETHPIKTGHHDIDNLLISLFKINMFIGGLIAFILDNLAPAATQSERGVHESGTKQKNSHESDGYWFPKPVNIFLLNHTWITKLPFMPSRHMVKQAVWGKNLNNNQQA</sequence>
<evidence type="ECO:0000313" key="2">
    <source>
        <dbReference type="WBParaSite" id="RSKR_0000507400.1"/>
    </source>
</evidence>
<evidence type="ECO:0000313" key="1">
    <source>
        <dbReference type="Proteomes" id="UP000095286"/>
    </source>
</evidence>
<proteinExistence type="predicted"/>
<reference evidence="2" key="1">
    <citation type="submission" date="2016-11" db="UniProtKB">
        <authorList>
            <consortium name="WormBaseParasite"/>
        </authorList>
    </citation>
    <scope>IDENTIFICATION</scope>
    <source>
        <strain evidence="2">KR3021</strain>
    </source>
</reference>
<protein>
    <submittedName>
        <fullName evidence="2">Solute carrier family 23 member 2</fullName>
    </submittedName>
</protein>
<organism evidence="1 2">
    <name type="scientific">Rhabditophanes sp. KR3021</name>
    <dbReference type="NCBI Taxonomy" id="114890"/>
    <lineage>
        <taxon>Eukaryota</taxon>
        <taxon>Metazoa</taxon>
        <taxon>Ecdysozoa</taxon>
        <taxon>Nematoda</taxon>
        <taxon>Chromadorea</taxon>
        <taxon>Rhabditida</taxon>
        <taxon>Tylenchina</taxon>
        <taxon>Panagrolaimomorpha</taxon>
        <taxon>Strongyloidoidea</taxon>
        <taxon>Alloionematidae</taxon>
        <taxon>Rhabditophanes</taxon>
    </lineage>
</organism>
<dbReference type="Proteomes" id="UP000095286">
    <property type="component" value="Unplaced"/>
</dbReference>
<dbReference type="WBParaSite" id="RSKR_0000507400.1">
    <property type="protein sequence ID" value="RSKR_0000507400.1"/>
    <property type="gene ID" value="RSKR_0000507400"/>
</dbReference>